<name>A0A4U0W6W2_9PEZI</name>
<dbReference type="Proteomes" id="UP000309340">
    <property type="component" value="Unassembled WGS sequence"/>
</dbReference>
<evidence type="ECO:0000313" key="2">
    <source>
        <dbReference type="Proteomes" id="UP000309340"/>
    </source>
</evidence>
<organism evidence="1 2">
    <name type="scientific">Friedmanniomyces simplex</name>
    <dbReference type="NCBI Taxonomy" id="329884"/>
    <lineage>
        <taxon>Eukaryota</taxon>
        <taxon>Fungi</taxon>
        <taxon>Dikarya</taxon>
        <taxon>Ascomycota</taxon>
        <taxon>Pezizomycotina</taxon>
        <taxon>Dothideomycetes</taxon>
        <taxon>Dothideomycetidae</taxon>
        <taxon>Mycosphaerellales</taxon>
        <taxon>Teratosphaeriaceae</taxon>
        <taxon>Friedmanniomyces</taxon>
    </lineage>
</organism>
<sequence length="336" mass="38249">MINSAEKSNIRCTASNSYNHSKRTHQTHDIRAGIMRNNTTANTERHTRATRLRTTKINKIATTEPQTRATRSATMKAEELATTCDDAPPLDHSALLRLPDEMIAWIIREAVTTQPILIRGITTGRTTSLSTEVAILTNPFRANKRLWSIAMGEVYNANSFVQIVDPKVKMYSSRTRRRTHISRVTDTKYAKYVELQILLLTYQEHALKGVMARYGELDHGPDIERCAQRSEQLRALTVSIRHNSRMARTMHYYDEEGGPVWEALGYAKDVTARVWAVLTALDTYKLKRPGVKIYLLLIQVDDGAVHEAFEIDGRGGDIEVNLWEMMDYSKCRVRIA</sequence>
<accession>A0A4U0W6W2</accession>
<keyword evidence="2" id="KW-1185">Reference proteome</keyword>
<dbReference type="EMBL" id="NAJQ01001499">
    <property type="protein sequence ID" value="TKA58154.1"/>
    <property type="molecule type" value="Genomic_DNA"/>
</dbReference>
<evidence type="ECO:0000313" key="1">
    <source>
        <dbReference type="EMBL" id="TKA58154.1"/>
    </source>
</evidence>
<proteinExistence type="predicted"/>
<gene>
    <name evidence="1" type="ORF">B0A55_11897</name>
</gene>
<protein>
    <submittedName>
        <fullName evidence="1">Uncharacterized protein</fullName>
    </submittedName>
</protein>
<dbReference type="AlphaFoldDB" id="A0A4U0W6W2"/>
<reference evidence="1 2" key="1">
    <citation type="submission" date="2017-03" db="EMBL/GenBank/DDBJ databases">
        <title>Genomes of endolithic fungi from Antarctica.</title>
        <authorList>
            <person name="Coleine C."/>
            <person name="Masonjones S."/>
            <person name="Stajich J.E."/>
        </authorList>
    </citation>
    <scope>NUCLEOTIDE SEQUENCE [LARGE SCALE GENOMIC DNA]</scope>
    <source>
        <strain evidence="1 2">CCFEE 5184</strain>
    </source>
</reference>
<comment type="caution">
    <text evidence="1">The sequence shown here is derived from an EMBL/GenBank/DDBJ whole genome shotgun (WGS) entry which is preliminary data.</text>
</comment>